<evidence type="ECO:0000256" key="6">
    <source>
        <dbReference type="ARBA" id="ARBA00023136"/>
    </source>
</evidence>
<feature type="transmembrane region" description="Helical" evidence="7">
    <location>
        <begin position="171"/>
        <end position="195"/>
    </location>
</feature>
<dbReference type="InterPro" id="IPR038770">
    <property type="entry name" value="Na+/solute_symporter_sf"/>
</dbReference>
<reference evidence="9 10" key="1">
    <citation type="submission" date="2019-08" db="EMBL/GenBank/DDBJ databases">
        <title>Bacillus genomes from the desert of Cuatro Cienegas, Coahuila.</title>
        <authorList>
            <person name="Olmedo-Alvarez G."/>
        </authorList>
    </citation>
    <scope>NUCLEOTIDE SEQUENCE [LARGE SCALE GENOMIC DNA]</scope>
    <source>
        <strain evidence="9 10">CH108_3D</strain>
    </source>
</reference>
<dbReference type="GO" id="GO:1902600">
    <property type="term" value="P:proton transmembrane transport"/>
    <property type="evidence" value="ECO:0007669"/>
    <property type="project" value="InterPro"/>
</dbReference>
<dbReference type="AlphaFoldDB" id="A0A5D4RVW9"/>
<feature type="transmembrane region" description="Helical" evidence="7">
    <location>
        <begin position="6"/>
        <end position="25"/>
    </location>
</feature>
<feature type="transmembrane region" description="Helical" evidence="7">
    <location>
        <begin position="136"/>
        <end position="159"/>
    </location>
</feature>
<feature type="transmembrane region" description="Helical" evidence="7">
    <location>
        <begin position="356"/>
        <end position="376"/>
    </location>
</feature>
<keyword evidence="2" id="KW-0813">Transport</keyword>
<evidence type="ECO:0000256" key="1">
    <source>
        <dbReference type="ARBA" id="ARBA00004141"/>
    </source>
</evidence>
<dbReference type="EMBL" id="VTEQ01000002">
    <property type="protein sequence ID" value="TYS54879.1"/>
    <property type="molecule type" value="Genomic_DNA"/>
</dbReference>
<evidence type="ECO:0000259" key="8">
    <source>
        <dbReference type="Pfam" id="PF00999"/>
    </source>
</evidence>
<accession>A0A5D4RVW9</accession>
<comment type="subcellular location">
    <subcellularLocation>
        <location evidence="1">Membrane</location>
        <topology evidence="1">Multi-pass membrane protein</topology>
    </subcellularLocation>
</comment>
<name>A0A5D4RVW9_9BACI</name>
<keyword evidence="5" id="KW-0406">Ion transport</keyword>
<proteinExistence type="predicted"/>
<feature type="domain" description="Cation/H+ exchanger transmembrane" evidence="8">
    <location>
        <begin position="19"/>
        <end position="397"/>
    </location>
</feature>
<protein>
    <submittedName>
        <fullName evidence="9">Transporter</fullName>
    </submittedName>
</protein>
<feature type="transmembrane region" description="Helical" evidence="7">
    <location>
        <begin position="313"/>
        <end position="335"/>
    </location>
</feature>
<gene>
    <name evidence="9" type="ORF">FZC83_07985</name>
</gene>
<keyword evidence="3 7" id="KW-0812">Transmembrane</keyword>
<dbReference type="Gene3D" id="1.20.1530.20">
    <property type="match status" value="1"/>
</dbReference>
<feature type="transmembrane region" description="Helical" evidence="7">
    <location>
        <begin position="207"/>
        <end position="225"/>
    </location>
</feature>
<evidence type="ECO:0000256" key="4">
    <source>
        <dbReference type="ARBA" id="ARBA00022989"/>
    </source>
</evidence>
<dbReference type="Proteomes" id="UP000322997">
    <property type="component" value="Unassembled WGS sequence"/>
</dbReference>
<dbReference type="InterPro" id="IPR006153">
    <property type="entry name" value="Cation/H_exchanger_TM"/>
</dbReference>
<comment type="caution">
    <text evidence="9">The sequence shown here is derived from an EMBL/GenBank/DDBJ whole genome shotgun (WGS) entry which is preliminary data.</text>
</comment>
<organism evidence="9 10">
    <name type="scientific">Rossellomorea marisflavi</name>
    <dbReference type="NCBI Taxonomy" id="189381"/>
    <lineage>
        <taxon>Bacteria</taxon>
        <taxon>Bacillati</taxon>
        <taxon>Bacillota</taxon>
        <taxon>Bacilli</taxon>
        <taxon>Bacillales</taxon>
        <taxon>Bacillaceae</taxon>
        <taxon>Rossellomorea</taxon>
    </lineage>
</organism>
<evidence type="ECO:0000313" key="9">
    <source>
        <dbReference type="EMBL" id="TYS54879.1"/>
    </source>
</evidence>
<dbReference type="GO" id="GO:0015297">
    <property type="term" value="F:antiporter activity"/>
    <property type="evidence" value="ECO:0007669"/>
    <property type="project" value="InterPro"/>
</dbReference>
<feature type="transmembrane region" description="Helical" evidence="7">
    <location>
        <begin position="382"/>
        <end position="401"/>
    </location>
</feature>
<keyword evidence="6 7" id="KW-0472">Membrane</keyword>
<dbReference type="InterPro" id="IPR050794">
    <property type="entry name" value="CPA2_transporter"/>
</dbReference>
<feature type="transmembrane region" description="Helical" evidence="7">
    <location>
        <begin position="289"/>
        <end position="307"/>
    </location>
</feature>
<dbReference type="PANTHER" id="PTHR32468:SF0">
    <property type="entry name" value="K(+)_H(+) ANTIPORTER 1"/>
    <property type="match status" value="1"/>
</dbReference>
<keyword evidence="4 7" id="KW-1133">Transmembrane helix</keyword>
<feature type="transmembrane region" description="Helical" evidence="7">
    <location>
        <begin position="105"/>
        <end position="130"/>
    </location>
</feature>
<evidence type="ECO:0000256" key="2">
    <source>
        <dbReference type="ARBA" id="ARBA00022448"/>
    </source>
</evidence>
<evidence type="ECO:0000256" key="7">
    <source>
        <dbReference type="SAM" id="Phobius"/>
    </source>
</evidence>
<evidence type="ECO:0000313" key="10">
    <source>
        <dbReference type="Proteomes" id="UP000322997"/>
    </source>
</evidence>
<sequence length="426" mass="46842">MSSDMHLFVNLLVVLILIIFAARIVGKLCLMIGQPRVLGEMIAGVLLGPTLFGAIAPDVFASLFTAEIKTILYMLSNLGLALYMFLVGAEVNFKGYDKKFFTSAGSLAVSAFFVPLLTGICLSFAFITYFEPQGNALYFSLFVGIAFSMTAFPMLARILQERNILNTKIGATTLLSASIIDVLGWLALAILIALVETSSVTGGIMTIIYTTIFTLILFLVVKPLLKKMGDKVEQTGLLTQANMAVVLVLVLVAAALTDFIGVYSVFGGFMLGLVMPKSKKFQEQLNTRLEHFVVVFLVPIFFAYSGINTHFNGLTMTIFLLFVLILVLAVTSKYFSSMFVMKRMGYSWRDASAVGSLMNARGLMELIVLNVGLAYGLISQNLFTILVWMAIITTALAMPLYKASYSMNLGKRRVFPLIKYNKVKER</sequence>
<dbReference type="Pfam" id="PF00999">
    <property type="entry name" value="Na_H_Exchanger"/>
    <property type="match status" value="1"/>
</dbReference>
<evidence type="ECO:0000256" key="5">
    <source>
        <dbReference type="ARBA" id="ARBA00023065"/>
    </source>
</evidence>
<dbReference type="GO" id="GO:0016020">
    <property type="term" value="C:membrane"/>
    <property type="evidence" value="ECO:0007669"/>
    <property type="project" value="UniProtKB-SubCell"/>
</dbReference>
<feature type="transmembrane region" description="Helical" evidence="7">
    <location>
        <begin position="37"/>
        <end position="56"/>
    </location>
</feature>
<feature type="transmembrane region" description="Helical" evidence="7">
    <location>
        <begin position="71"/>
        <end position="93"/>
    </location>
</feature>
<evidence type="ECO:0000256" key="3">
    <source>
        <dbReference type="ARBA" id="ARBA00022692"/>
    </source>
</evidence>
<dbReference type="PANTHER" id="PTHR32468">
    <property type="entry name" value="CATION/H + ANTIPORTER"/>
    <property type="match status" value="1"/>
</dbReference>